<dbReference type="PIRSF" id="PIRSF008757">
    <property type="entry name" value="UCP008757"/>
    <property type="match status" value="1"/>
</dbReference>
<dbReference type="Proteomes" id="UP000249619">
    <property type="component" value="Unassembled WGS sequence"/>
</dbReference>
<dbReference type="PANTHER" id="PTHR28255:SF1">
    <property type="entry name" value="UPF0303 PROTEIN YBR137W"/>
    <property type="match status" value="1"/>
</dbReference>
<dbReference type="AlphaFoldDB" id="A0A364N2D3"/>
<proteinExistence type="predicted"/>
<dbReference type="GO" id="GO:0072380">
    <property type="term" value="C:TRC complex"/>
    <property type="evidence" value="ECO:0007669"/>
    <property type="project" value="TreeGrafter"/>
</dbReference>
<gene>
    <name evidence="1" type="ORF">DDE83_005183</name>
</gene>
<dbReference type="PANTHER" id="PTHR28255">
    <property type="match status" value="1"/>
</dbReference>
<evidence type="ECO:0000313" key="1">
    <source>
        <dbReference type="EMBL" id="RAR10222.1"/>
    </source>
</evidence>
<evidence type="ECO:0000313" key="2">
    <source>
        <dbReference type="Proteomes" id="UP000249619"/>
    </source>
</evidence>
<organism evidence="1 2">
    <name type="scientific">Stemphylium lycopersici</name>
    <name type="common">Tomato gray leaf spot disease fungus</name>
    <name type="synonym">Thyrospora lycopersici</name>
    <dbReference type="NCBI Taxonomy" id="183478"/>
    <lineage>
        <taxon>Eukaryota</taxon>
        <taxon>Fungi</taxon>
        <taxon>Dikarya</taxon>
        <taxon>Ascomycota</taxon>
        <taxon>Pezizomycotina</taxon>
        <taxon>Dothideomycetes</taxon>
        <taxon>Pleosporomycetidae</taxon>
        <taxon>Pleosporales</taxon>
        <taxon>Pleosporineae</taxon>
        <taxon>Pleosporaceae</taxon>
        <taxon>Stemphylium</taxon>
    </lineage>
</organism>
<dbReference type="STRING" id="183478.A0A364N2D3"/>
<sequence length="186" mass="20572">MATDDVVIPQHVGFSEAPRDVEAIKKQEKASILPYWNSDIAFKLGYNLRTRLLTQERPAVVDISTISTPGHVLFHAVTHSGTALDNDFWVARKRAAVIRFNASTWRLQNQFNGDEEAFKAKMGLGETAKDYAIHGGGVPVFIKNCDGPVAVVVVSGLKQWDDHQVVIEELEKICKQMESRNGGALV</sequence>
<dbReference type="InterPro" id="IPR010371">
    <property type="entry name" value="YBR137W-like"/>
</dbReference>
<dbReference type="SUPFAM" id="SSF143744">
    <property type="entry name" value="GlcG-like"/>
    <property type="match status" value="1"/>
</dbReference>
<dbReference type="Pfam" id="PF03928">
    <property type="entry name" value="HbpS-like"/>
    <property type="match status" value="1"/>
</dbReference>
<dbReference type="GO" id="GO:0006620">
    <property type="term" value="P:post-translational protein targeting to endoplasmic reticulum membrane"/>
    <property type="evidence" value="ECO:0007669"/>
    <property type="project" value="TreeGrafter"/>
</dbReference>
<reference evidence="2" key="1">
    <citation type="submission" date="2018-05" db="EMBL/GenBank/DDBJ databases">
        <title>Draft genome sequence of Stemphylium lycopersici strain CIDEFI 213.</title>
        <authorList>
            <person name="Medina R."/>
            <person name="Franco M.E.E."/>
            <person name="Lucentini C.G."/>
            <person name="Saparrat M.C.N."/>
            <person name="Balatti P.A."/>
        </authorList>
    </citation>
    <scope>NUCLEOTIDE SEQUENCE [LARGE SCALE GENOMIC DNA]</scope>
    <source>
        <strain evidence="2">CIDEFI 213</strain>
    </source>
</reference>
<name>A0A364N2D3_STELY</name>
<comment type="caution">
    <text evidence="1">The sequence shown here is derived from an EMBL/GenBank/DDBJ whole genome shotgun (WGS) entry which is preliminary data.</text>
</comment>
<dbReference type="OrthoDB" id="2209940at2759"/>
<dbReference type="EMBL" id="QGDH01000068">
    <property type="protein sequence ID" value="RAR10222.1"/>
    <property type="molecule type" value="Genomic_DNA"/>
</dbReference>
<dbReference type="Gene3D" id="3.30.450.150">
    <property type="entry name" value="Haem-degrading domain"/>
    <property type="match status" value="1"/>
</dbReference>
<accession>A0A364N2D3</accession>
<keyword evidence="2" id="KW-1185">Reference proteome</keyword>
<protein>
    <submittedName>
        <fullName evidence="1">Duf336-like protein</fullName>
    </submittedName>
</protein>
<dbReference type="InterPro" id="IPR038084">
    <property type="entry name" value="PduO/GlcC-like_sf"/>
</dbReference>
<dbReference type="InterPro" id="IPR005624">
    <property type="entry name" value="PduO/GlcC-like"/>
</dbReference>